<sequence>MIEVAGSVIGRHGSRTRQRRVELSEAHVHEHPYRCEVRVRHTGYRGFRLLKAAQRIVGTAELYQTECPRYPRLAGEPDTGAVVVDGELGGADCPVRLAQLRSARRLGEQHEPLHLVHIAEEVHLLHRTLVRRGPAERCRRPGERGEREQFTETIAHALEPRPRRLALLECVLGTPAPEPEVRLEGLHHPRRPVVTAIECFLEHPVRQFTRLVGTALVVTDISQQTLHPAETTAIAHGRHAALSEVEARLGLHKVARDERQPCPVPLHPGEPDRVRTTLGKPLRLVEQLLREVKIPAKEFDERSVTQCPREPQRLADLTEQPYCLGELAARAGQVPAEAHDRSEDPSGLGLGLEVPEQCAGTQHPVEVRPCACDISLLGVRRRPDQAEAEHRRHPRIVDLLAKQVETPCGETDGRPHVVLLGRALRGEGQPPHGSVDDVARHARHGPEFRDQFGSGGVVVCDLVPVGRALPCCLVRAARSREQHEALVDHCERLRDPVVPDGANCLGECVVRDVPHGLRTEAPAPAFTREQPGVHERIKRRAVSVLPECLREAEQCRQRTGGAKHRCVVEHRPLVRGQLVQAGRHQCSQGVRQVADVPTVRHERCEFLKEQWIAATPVIQRGNDCRIGRVAEDCCCELFGGRSVKGLEPQVERREQRAHRGPRNLHVGARRCEQHERQVGEVGE</sequence>
<protein>
    <submittedName>
        <fullName evidence="2">Unannotated protein</fullName>
    </submittedName>
</protein>
<organism evidence="2">
    <name type="scientific">freshwater metagenome</name>
    <dbReference type="NCBI Taxonomy" id="449393"/>
    <lineage>
        <taxon>unclassified sequences</taxon>
        <taxon>metagenomes</taxon>
        <taxon>ecological metagenomes</taxon>
    </lineage>
</organism>
<evidence type="ECO:0000313" key="2">
    <source>
        <dbReference type="EMBL" id="CAB4713382.1"/>
    </source>
</evidence>
<gene>
    <name evidence="2" type="ORF">UFOPK2602_01294</name>
    <name evidence="3" type="ORF">UFOPK3417_00501</name>
</gene>
<accession>A0A6J6QRN4</accession>
<proteinExistence type="predicted"/>
<evidence type="ECO:0000256" key="1">
    <source>
        <dbReference type="SAM" id="MobiDB-lite"/>
    </source>
</evidence>
<feature type="region of interest" description="Disordered" evidence="1">
    <location>
        <begin position="649"/>
        <end position="669"/>
    </location>
</feature>
<reference evidence="2" key="1">
    <citation type="submission" date="2020-05" db="EMBL/GenBank/DDBJ databases">
        <authorList>
            <person name="Chiriac C."/>
            <person name="Salcher M."/>
            <person name="Ghai R."/>
            <person name="Kavagutti S V."/>
        </authorList>
    </citation>
    <scope>NUCLEOTIDE SEQUENCE</scope>
</reference>
<name>A0A6J6QRN4_9ZZZZ</name>
<dbReference type="AlphaFoldDB" id="A0A6J6QRN4"/>
<dbReference type="EMBL" id="CAFBLR010000031">
    <property type="protein sequence ID" value="CAB4866347.1"/>
    <property type="molecule type" value="Genomic_DNA"/>
</dbReference>
<dbReference type="EMBL" id="CAEZXX010000085">
    <property type="protein sequence ID" value="CAB4713382.1"/>
    <property type="molecule type" value="Genomic_DNA"/>
</dbReference>
<evidence type="ECO:0000313" key="3">
    <source>
        <dbReference type="EMBL" id="CAB4866347.1"/>
    </source>
</evidence>